<evidence type="ECO:0000256" key="2">
    <source>
        <dbReference type="ARBA" id="ARBA00023140"/>
    </source>
</evidence>
<dbReference type="PROSITE" id="PS00880">
    <property type="entry name" value="ACB_1"/>
    <property type="match status" value="1"/>
</dbReference>
<accession>A0A6A4WGT6</accession>
<dbReference type="FunFam" id="3.90.226.10:FF:000084">
    <property type="entry name" value="Enoyl-CoA delta isomerase 2, mitochondrial"/>
    <property type="match status" value="1"/>
</dbReference>
<keyword evidence="3 5" id="KW-0413">Isomerase</keyword>
<dbReference type="InterPro" id="IPR001753">
    <property type="entry name" value="Enoyl-CoA_hydra/iso"/>
</dbReference>
<dbReference type="PRINTS" id="PR00689">
    <property type="entry name" value="ACOABINDINGP"/>
</dbReference>
<dbReference type="OrthoDB" id="409763at2759"/>
<dbReference type="GO" id="GO:0000062">
    <property type="term" value="F:fatty-acyl-CoA binding"/>
    <property type="evidence" value="ECO:0007669"/>
    <property type="project" value="InterPro"/>
</dbReference>
<dbReference type="Gene3D" id="3.90.226.10">
    <property type="entry name" value="2-enoyl-CoA Hydratase, Chain A, domain 1"/>
    <property type="match status" value="1"/>
</dbReference>
<protein>
    <submittedName>
        <fullName evidence="5">Enoyl-CoA delta isomerase 2, mitochondrial</fullName>
    </submittedName>
</protein>
<evidence type="ECO:0000256" key="1">
    <source>
        <dbReference type="ARBA" id="ARBA00004275"/>
    </source>
</evidence>
<keyword evidence="6" id="KW-1185">Reference proteome</keyword>
<dbReference type="InterPro" id="IPR014352">
    <property type="entry name" value="FERM/acyl-CoA-bd_prot_sf"/>
</dbReference>
<dbReference type="InterPro" id="IPR022408">
    <property type="entry name" value="Acyl-CoA-binding_prot_CS"/>
</dbReference>
<dbReference type="InterPro" id="IPR000582">
    <property type="entry name" value="Acyl-CoA-binding_protein"/>
</dbReference>
<evidence type="ECO:0000313" key="6">
    <source>
        <dbReference type="Proteomes" id="UP000440578"/>
    </source>
</evidence>
<dbReference type="InterPro" id="IPR035984">
    <property type="entry name" value="Acyl-CoA-binding_sf"/>
</dbReference>
<name>A0A6A4WGT6_AMPAM</name>
<dbReference type="AlphaFoldDB" id="A0A6A4WGT6"/>
<dbReference type="GO" id="GO:0005777">
    <property type="term" value="C:peroxisome"/>
    <property type="evidence" value="ECO:0007669"/>
    <property type="project" value="UniProtKB-SubCell"/>
</dbReference>
<keyword evidence="2" id="KW-0576">Peroxisome</keyword>
<gene>
    <name evidence="5" type="primary">Eci2_1</name>
    <name evidence="5" type="ORF">FJT64_023079</name>
</gene>
<dbReference type="Gene3D" id="1.20.80.10">
    <property type="match status" value="1"/>
</dbReference>
<comment type="caution">
    <text evidence="5">The sequence shown here is derived from an EMBL/GenBank/DDBJ whole genome shotgun (WGS) entry which is preliminary data.</text>
</comment>
<comment type="subcellular location">
    <subcellularLocation>
        <location evidence="1">Peroxisome</location>
    </subcellularLocation>
</comment>
<dbReference type="PROSITE" id="PS51228">
    <property type="entry name" value="ACB_2"/>
    <property type="match status" value="1"/>
</dbReference>
<dbReference type="PANTHER" id="PTHR43684">
    <property type="match status" value="1"/>
</dbReference>
<dbReference type="InterPro" id="IPR014748">
    <property type="entry name" value="Enoyl-CoA_hydra_C"/>
</dbReference>
<proteinExistence type="predicted"/>
<evidence type="ECO:0000313" key="5">
    <source>
        <dbReference type="EMBL" id="KAF0305253.1"/>
    </source>
</evidence>
<evidence type="ECO:0000256" key="3">
    <source>
        <dbReference type="ARBA" id="ARBA00023235"/>
    </source>
</evidence>
<dbReference type="InterPro" id="IPR029045">
    <property type="entry name" value="ClpP/crotonase-like_dom_sf"/>
</dbReference>
<dbReference type="SUPFAM" id="SSF47027">
    <property type="entry name" value="Acyl-CoA binding protein"/>
    <property type="match status" value="1"/>
</dbReference>
<feature type="domain" description="ACB" evidence="4">
    <location>
        <begin position="35"/>
        <end position="120"/>
    </location>
</feature>
<sequence>MSLKHIISLSFNVSKGLRPRLHQTALPQVRMMSSVFKEFEKAKERLNSLSEDPGNEAKLKIYALFKQSTVGKVATDRPGMMDFVGRAKWDAWNALGDMTQEEAQKAYIALIDKLAGSITETSDAQAEPGKYKYIESTVTDGLRVIKFNRPAKKNAFLKESYDEVVAALKEAADDPATVVTVTTGAGDFYSSGNDLSNFTAIKGDIKEIAKESGVLLNRFVSAFIDFPKPLVAVVNGPAIGVSVTVMGLYDAVYASDRATFHTPFSNLGQSPEGCSSYTFPRIMGPGKAAEMLLFNKKLTAQEAERVGLVTEVLPADTFQQEVMARLQKHAQLPVKSLVYSKALTRDLETKILHEVNDRECDRLVERWTSDDCVNAIMKFFAAKSKM</sequence>
<dbReference type="CDD" id="cd00435">
    <property type="entry name" value="ACBP"/>
    <property type="match status" value="1"/>
</dbReference>
<dbReference type="PANTHER" id="PTHR43684:SF1">
    <property type="entry name" value="ENOYL-COA DELTA ISOMERASE 2"/>
    <property type="match status" value="1"/>
</dbReference>
<dbReference type="EMBL" id="VIIS01000772">
    <property type="protein sequence ID" value="KAF0305253.1"/>
    <property type="molecule type" value="Genomic_DNA"/>
</dbReference>
<dbReference type="Proteomes" id="UP000440578">
    <property type="component" value="Unassembled WGS sequence"/>
</dbReference>
<reference evidence="5 6" key="1">
    <citation type="submission" date="2019-07" db="EMBL/GenBank/DDBJ databases">
        <title>Draft genome assembly of a fouling barnacle, Amphibalanus amphitrite (Darwin, 1854): The first reference genome for Thecostraca.</title>
        <authorList>
            <person name="Kim W."/>
        </authorList>
    </citation>
    <scope>NUCLEOTIDE SEQUENCE [LARGE SCALE GENOMIC DNA]</scope>
    <source>
        <strain evidence="5">SNU_AA5</strain>
        <tissue evidence="5">Soma without cirri and trophi</tissue>
    </source>
</reference>
<dbReference type="GO" id="GO:0004165">
    <property type="term" value="F:delta(3)-delta(2)-enoyl-CoA isomerase activity"/>
    <property type="evidence" value="ECO:0007669"/>
    <property type="project" value="UniProtKB-ARBA"/>
</dbReference>
<dbReference type="Gene3D" id="1.10.12.10">
    <property type="entry name" value="Lyase 2-enoyl-coa Hydratase, Chain A, domain 2"/>
    <property type="match status" value="1"/>
</dbReference>
<evidence type="ECO:0000259" key="4">
    <source>
        <dbReference type="PROSITE" id="PS51228"/>
    </source>
</evidence>
<dbReference type="Pfam" id="PF00887">
    <property type="entry name" value="ACBP"/>
    <property type="match status" value="1"/>
</dbReference>
<dbReference type="InterPro" id="IPR051053">
    <property type="entry name" value="ECH/Chromodomain_protein"/>
</dbReference>
<dbReference type="Pfam" id="PF00378">
    <property type="entry name" value="ECH_1"/>
    <property type="match status" value="1"/>
</dbReference>
<dbReference type="CDD" id="cd06558">
    <property type="entry name" value="crotonase-like"/>
    <property type="match status" value="1"/>
</dbReference>
<dbReference type="SUPFAM" id="SSF52096">
    <property type="entry name" value="ClpP/crotonase"/>
    <property type="match status" value="1"/>
</dbReference>
<organism evidence="5 6">
    <name type="scientific">Amphibalanus amphitrite</name>
    <name type="common">Striped barnacle</name>
    <name type="synonym">Balanus amphitrite</name>
    <dbReference type="NCBI Taxonomy" id="1232801"/>
    <lineage>
        <taxon>Eukaryota</taxon>
        <taxon>Metazoa</taxon>
        <taxon>Ecdysozoa</taxon>
        <taxon>Arthropoda</taxon>
        <taxon>Crustacea</taxon>
        <taxon>Multicrustacea</taxon>
        <taxon>Cirripedia</taxon>
        <taxon>Thoracica</taxon>
        <taxon>Thoracicalcarea</taxon>
        <taxon>Balanomorpha</taxon>
        <taxon>Balanoidea</taxon>
        <taxon>Balanidae</taxon>
        <taxon>Amphibalaninae</taxon>
        <taxon>Amphibalanus</taxon>
    </lineage>
</organism>